<organism evidence="1 2">
    <name type="scientific">Collybiopsis luxurians FD-317 M1</name>
    <dbReference type="NCBI Taxonomy" id="944289"/>
    <lineage>
        <taxon>Eukaryota</taxon>
        <taxon>Fungi</taxon>
        <taxon>Dikarya</taxon>
        <taxon>Basidiomycota</taxon>
        <taxon>Agaricomycotina</taxon>
        <taxon>Agaricomycetes</taxon>
        <taxon>Agaricomycetidae</taxon>
        <taxon>Agaricales</taxon>
        <taxon>Marasmiineae</taxon>
        <taxon>Omphalotaceae</taxon>
        <taxon>Collybiopsis</taxon>
        <taxon>Collybiopsis luxurians</taxon>
    </lineage>
</organism>
<evidence type="ECO:0000313" key="1">
    <source>
        <dbReference type="EMBL" id="KIK51310.1"/>
    </source>
</evidence>
<dbReference type="OrthoDB" id="437at2759"/>
<dbReference type="EMBL" id="KN834866">
    <property type="protein sequence ID" value="KIK51310.1"/>
    <property type="molecule type" value="Genomic_DNA"/>
</dbReference>
<dbReference type="HOGENOM" id="CLU_118199_0_0_1"/>
<keyword evidence="2" id="KW-1185">Reference proteome</keyword>
<reference evidence="1 2" key="1">
    <citation type="submission" date="2014-04" db="EMBL/GenBank/DDBJ databases">
        <title>Evolutionary Origins and Diversification of the Mycorrhizal Mutualists.</title>
        <authorList>
            <consortium name="DOE Joint Genome Institute"/>
            <consortium name="Mycorrhizal Genomics Consortium"/>
            <person name="Kohler A."/>
            <person name="Kuo A."/>
            <person name="Nagy L.G."/>
            <person name="Floudas D."/>
            <person name="Copeland A."/>
            <person name="Barry K.W."/>
            <person name="Cichocki N."/>
            <person name="Veneault-Fourrey C."/>
            <person name="LaButti K."/>
            <person name="Lindquist E.A."/>
            <person name="Lipzen A."/>
            <person name="Lundell T."/>
            <person name="Morin E."/>
            <person name="Murat C."/>
            <person name="Riley R."/>
            <person name="Ohm R."/>
            <person name="Sun H."/>
            <person name="Tunlid A."/>
            <person name="Henrissat B."/>
            <person name="Grigoriev I.V."/>
            <person name="Hibbett D.S."/>
            <person name="Martin F."/>
        </authorList>
    </citation>
    <scope>NUCLEOTIDE SEQUENCE [LARGE SCALE GENOMIC DNA]</scope>
    <source>
        <strain evidence="1 2">FD-317 M1</strain>
    </source>
</reference>
<protein>
    <submittedName>
        <fullName evidence="1">Uncharacterized protein</fullName>
    </submittedName>
</protein>
<proteinExistence type="predicted"/>
<sequence>SNPQVEAAQKKAQEVFMSTQRTGSNDFDSANTMAGPLREMVAKGLEPYSDVTLYNLAVFREILKHVHRAEGLSSPSAETVRSEYRTLLSNATSVALWKKAVSPGEVLRVGIYGLEAYGVFKVRFII</sequence>
<accession>A0A0D0AM37</accession>
<gene>
    <name evidence="1" type="ORF">GYMLUDRAFT_123379</name>
</gene>
<name>A0A0D0AM37_9AGAR</name>
<feature type="non-terminal residue" evidence="1">
    <location>
        <position position="1"/>
    </location>
</feature>
<dbReference type="Proteomes" id="UP000053593">
    <property type="component" value="Unassembled WGS sequence"/>
</dbReference>
<feature type="non-terminal residue" evidence="1">
    <location>
        <position position="126"/>
    </location>
</feature>
<dbReference type="AlphaFoldDB" id="A0A0D0AM37"/>
<evidence type="ECO:0000313" key="2">
    <source>
        <dbReference type="Proteomes" id="UP000053593"/>
    </source>
</evidence>